<evidence type="ECO:0000256" key="2">
    <source>
        <dbReference type="ARBA" id="ARBA00024341"/>
    </source>
</evidence>
<feature type="compositionally biased region" description="Low complexity" evidence="3">
    <location>
        <begin position="397"/>
        <end position="408"/>
    </location>
</feature>
<evidence type="ECO:0000256" key="1">
    <source>
        <dbReference type="ARBA" id="ARBA00022860"/>
    </source>
</evidence>
<proteinExistence type="inferred from homology"/>
<feature type="compositionally biased region" description="Basic and acidic residues" evidence="3">
    <location>
        <begin position="343"/>
        <end position="354"/>
    </location>
</feature>
<feature type="compositionally biased region" description="Basic and acidic residues" evidence="3">
    <location>
        <begin position="409"/>
        <end position="419"/>
    </location>
</feature>
<dbReference type="KEGG" id="crb:17891273"/>
<feature type="compositionally biased region" description="Polar residues" evidence="3">
    <location>
        <begin position="371"/>
        <end position="388"/>
    </location>
</feature>
<comment type="similarity">
    <text evidence="2">Belongs to the IQD family.</text>
</comment>
<keyword evidence="1" id="KW-0112">Calmodulin-binding</keyword>
<dbReference type="STRING" id="81985.R0G4Y6"/>
<sequence>MVKKAKWLKNVKKAFSPDSKKLKHGSVECQNSVISYPVLIATSRSSSPQFEVRVDEVNCDHKKNNPCPPPSHSVTATVADVPLHSPPSSPESVHHAIVDDRFSGMSKEEASAIFIQTTFRGFLARRELQAMRGRDRLKILMEGSVVQRQAANTLRCMQTLTRVQSQIRSRRIRMSEENQARHKQLLQKHAKELGGFKNVGNWNYSNQSKEQVEAGMLHKYEATMRRERALAYAFTHQQNLKSNSKTVNPMFMDPSNPTWGWSWLERWMAGRPWESSEKEQKNNENSSVKNSTNRVSHGGETTKSSNRNKLNRSTQPNPSSSSSSTTTKNPRKKRPIPSSTKSKSSDEDTKSSEKNRRHSIARSSVSDDENLASTTARRSSNMVPTTKSARGKLKPQTTSSVAVTMTATDGKKVLPEKAPAKKRLSNSASPAPKPRRSSAPPKVENGALKAERTP</sequence>
<reference evidence="5" key="1">
    <citation type="journal article" date="2013" name="Nat. Genet.">
        <title>The Capsella rubella genome and the genomic consequences of rapid mating system evolution.</title>
        <authorList>
            <person name="Slotte T."/>
            <person name="Hazzouri K.M."/>
            <person name="Agren J.A."/>
            <person name="Koenig D."/>
            <person name="Maumus F."/>
            <person name="Guo Y.L."/>
            <person name="Steige K."/>
            <person name="Platts A.E."/>
            <person name="Escobar J.S."/>
            <person name="Newman L.K."/>
            <person name="Wang W."/>
            <person name="Mandakova T."/>
            <person name="Vello E."/>
            <person name="Smith L.M."/>
            <person name="Henz S.R."/>
            <person name="Steffen J."/>
            <person name="Takuno S."/>
            <person name="Brandvain Y."/>
            <person name="Coop G."/>
            <person name="Andolfatto P."/>
            <person name="Hu T.T."/>
            <person name="Blanchette M."/>
            <person name="Clark R.M."/>
            <person name="Quesneville H."/>
            <person name="Nordborg M."/>
            <person name="Gaut B.S."/>
            <person name="Lysak M.A."/>
            <person name="Jenkins J."/>
            <person name="Grimwood J."/>
            <person name="Chapman J."/>
            <person name="Prochnik S."/>
            <person name="Shu S."/>
            <person name="Rokhsar D."/>
            <person name="Schmutz J."/>
            <person name="Weigel D."/>
            <person name="Wright S.I."/>
        </authorList>
    </citation>
    <scope>NUCLEOTIDE SEQUENCE [LARGE SCALE GENOMIC DNA]</scope>
    <source>
        <strain evidence="5">cv. Monte Gargano</strain>
    </source>
</reference>
<dbReference type="GO" id="GO:0005516">
    <property type="term" value="F:calmodulin binding"/>
    <property type="evidence" value="ECO:0007669"/>
    <property type="project" value="UniProtKB-KW"/>
</dbReference>
<dbReference type="InterPro" id="IPR000048">
    <property type="entry name" value="IQ_motif_EF-hand-BS"/>
</dbReference>
<evidence type="ECO:0000313" key="5">
    <source>
        <dbReference type="Proteomes" id="UP000029121"/>
    </source>
</evidence>
<evidence type="ECO:0000256" key="3">
    <source>
        <dbReference type="SAM" id="MobiDB-lite"/>
    </source>
</evidence>
<feature type="compositionally biased region" description="Polar residues" evidence="3">
    <location>
        <begin position="299"/>
        <end position="308"/>
    </location>
</feature>
<dbReference type="PANTHER" id="PTHR32295:SF150">
    <property type="entry name" value="PROTEIN IQ-DOMAIN 1"/>
    <property type="match status" value="1"/>
</dbReference>
<feature type="compositionally biased region" description="Low complexity" evidence="3">
    <location>
        <begin position="311"/>
        <end position="328"/>
    </location>
</feature>
<accession>R0G4Y6</accession>
<name>R0G4Y6_9BRAS</name>
<keyword evidence="5" id="KW-1185">Reference proteome</keyword>
<dbReference type="CDD" id="cd23767">
    <property type="entry name" value="IQCD"/>
    <property type="match status" value="1"/>
</dbReference>
<dbReference type="PROSITE" id="PS50096">
    <property type="entry name" value="IQ"/>
    <property type="match status" value="1"/>
</dbReference>
<dbReference type="SMART" id="SM00015">
    <property type="entry name" value="IQ"/>
    <property type="match status" value="1"/>
</dbReference>
<dbReference type="AlphaFoldDB" id="R0G4Y6"/>
<dbReference type="Pfam" id="PF00612">
    <property type="entry name" value="IQ"/>
    <property type="match status" value="1"/>
</dbReference>
<feature type="region of interest" description="Disordered" evidence="3">
    <location>
        <begin position="274"/>
        <end position="454"/>
    </location>
</feature>
<dbReference type="Proteomes" id="UP000029121">
    <property type="component" value="Unassembled WGS sequence"/>
</dbReference>
<dbReference type="PANTHER" id="PTHR32295">
    <property type="entry name" value="IQ-DOMAIN 5-RELATED"/>
    <property type="match status" value="1"/>
</dbReference>
<dbReference type="OrthoDB" id="1110526at2759"/>
<gene>
    <name evidence="4" type="ORF">CARUB_v10013682mg</name>
</gene>
<evidence type="ECO:0000313" key="4">
    <source>
        <dbReference type="EMBL" id="EOA30557.1"/>
    </source>
</evidence>
<dbReference type="eggNOG" id="ENOG502QUAG">
    <property type="taxonomic scope" value="Eukaryota"/>
</dbReference>
<dbReference type="EMBL" id="KB870807">
    <property type="protein sequence ID" value="EOA30557.1"/>
    <property type="molecule type" value="Genomic_DNA"/>
</dbReference>
<organism evidence="4 5">
    <name type="scientific">Capsella rubella</name>
    <dbReference type="NCBI Taxonomy" id="81985"/>
    <lineage>
        <taxon>Eukaryota</taxon>
        <taxon>Viridiplantae</taxon>
        <taxon>Streptophyta</taxon>
        <taxon>Embryophyta</taxon>
        <taxon>Tracheophyta</taxon>
        <taxon>Spermatophyta</taxon>
        <taxon>Magnoliopsida</taxon>
        <taxon>eudicotyledons</taxon>
        <taxon>Gunneridae</taxon>
        <taxon>Pentapetalae</taxon>
        <taxon>rosids</taxon>
        <taxon>malvids</taxon>
        <taxon>Brassicales</taxon>
        <taxon>Brassicaceae</taxon>
        <taxon>Camelineae</taxon>
        <taxon>Capsella</taxon>
    </lineage>
</organism>
<evidence type="ECO:0008006" key="6">
    <source>
        <dbReference type="Google" id="ProtNLM"/>
    </source>
</evidence>
<feature type="compositionally biased region" description="Low complexity" evidence="3">
    <location>
        <begin position="283"/>
        <end position="293"/>
    </location>
</feature>
<protein>
    <recommendedName>
        <fullName evidence="6">DUF4005 domain-containing protein</fullName>
    </recommendedName>
</protein>